<keyword evidence="4" id="KW-0238">DNA-binding</keyword>
<dbReference type="AlphaFoldDB" id="A0AAN7GFX3"/>
<dbReference type="SUPFAM" id="SSF57959">
    <property type="entry name" value="Leucine zipper domain"/>
    <property type="match status" value="1"/>
</dbReference>
<evidence type="ECO:0000313" key="12">
    <source>
        <dbReference type="Proteomes" id="UP001345219"/>
    </source>
</evidence>
<keyword evidence="7" id="KW-0539">Nucleus</keyword>
<dbReference type="SMART" id="SM00338">
    <property type="entry name" value="BRLZ"/>
    <property type="match status" value="1"/>
</dbReference>
<comment type="caution">
    <text evidence="11">The sequence shown here is derived from an EMBL/GenBank/DDBJ whole genome shotgun (WGS) entry which is preliminary data.</text>
</comment>
<keyword evidence="12" id="KW-1185">Reference proteome</keyword>
<evidence type="ECO:0000256" key="7">
    <source>
        <dbReference type="ARBA" id="ARBA00023242"/>
    </source>
</evidence>
<dbReference type="GO" id="GO:0003700">
    <property type="term" value="F:DNA-binding transcription factor activity"/>
    <property type="evidence" value="ECO:0007669"/>
    <property type="project" value="InterPro"/>
</dbReference>
<evidence type="ECO:0000259" key="10">
    <source>
        <dbReference type="PROSITE" id="PS51806"/>
    </source>
</evidence>
<proteinExistence type="inferred from homology"/>
<dbReference type="InterPro" id="IPR025422">
    <property type="entry name" value="TGA_domain"/>
</dbReference>
<comment type="subcellular location">
    <subcellularLocation>
        <location evidence="1">Nucleus</location>
    </subcellularLocation>
</comment>
<evidence type="ECO:0000313" key="11">
    <source>
        <dbReference type="EMBL" id="KAK4740854.1"/>
    </source>
</evidence>
<evidence type="ECO:0000256" key="4">
    <source>
        <dbReference type="ARBA" id="ARBA00023125"/>
    </source>
</evidence>
<dbReference type="GO" id="GO:0005634">
    <property type="term" value="C:nucleus"/>
    <property type="evidence" value="ECO:0007669"/>
    <property type="project" value="UniProtKB-SubCell"/>
</dbReference>
<comment type="similarity">
    <text evidence="2">Belongs to the bZIP family.</text>
</comment>
<dbReference type="InterPro" id="IPR004827">
    <property type="entry name" value="bZIP"/>
</dbReference>
<dbReference type="Proteomes" id="UP001345219">
    <property type="component" value="Chromosome 19"/>
</dbReference>
<protein>
    <submittedName>
        <fullName evidence="11">Uncharacterized protein</fullName>
    </submittedName>
</protein>
<keyword evidence="3" id="KW-0805">Transcription regulation</keyword>
<accession>A0AAN7GFX3</accession>
<feature type="domain" description="BZIP" evidence="9">
    <location>
        <begin position="82"/>
        <end position="122"/>
    </location>
</feature>
<dbReference type="Pfam" id="PF14144">
    <property type="entry name" value="DOG1"/>
    <property type="match status" value="1"/>
</dbReference>
<reference evidence="11 12" key="1">
    <citation type="journal article" date="2023" name="Hortic Res">
        <title>Pangenome of water caltrop reveals structural variations and asymmetric subgenome divergence after allopolyploidization.</title>
        <authorList>
            <person name="Zhang X."/>
            <person name="Chen Y."/>
            <person name="Wang L."/>
            <person name="Yuan Y."/>
            <person name="Fang M."/>
            <person name="Shi L."/>
            <person name="Lu R."/>
            <person name="Comes H.P."/>
            <person name="Ma Y."/>
            <person name="Chen Y."/>
            <person name="Huang G."/>
            <person name="Zhou Y."/>
            <person name="Zheng Z."/>
            <person name="Qiu Y."/>
        </authorList>
    </citation>
    <scope>NUCLEOTIDE SEQUENCE [LARGE SCALE GENOMIC DNA]</scope>
    <source>
        <tissue evidence="11">Roots</tissue>
    </source>
</reference>
<gene>
    <name evidence="11" type="ORF">SAY87_024442</name>
</gene>
<evidence type="ECO:0000256" key="1">
    <source>
        <dbReference type="ARBA" id="ARBA00004123"/>
    </source>
</evidence>
<dbReference type="FunFam" id="1.20.5.170:FF:000019">
    <property type="entry name" value="BZIP family transcription factor"/>
    <property type="match status" value="1"/>
</dbReference>
<dbReference type="PANTHER" id="PTHR45693:SF7">
    <property type="entry name" value="TRANSCRIPTION FACTOR TGA7"/>
    <property type="match status" value="1"/>
</dbReference>
<dbReference type="Pfam" id="PF00170">
    <property type="entry name" value="bZIP_1"/>
    <property type="match status" value="1"/>
</dbReference>
<evidence type="ECO:0000259" key="9">
    <source>
        <dbReference type="PROSITE" id="PS50217"/>
    </source>
</evidence>
<evidence type="ECO:0000256" key="8">
    <source>
        <dbReference type="SAM" id="Coils"/>
    </source>
</evidence>
<evidence type="ECO:0000256" key="6">
    <source>
        <dbReference type="ARBA" id="ARBA00023163"/>
    </source>
</evidence>
<dbReference type="PANTHER" id="PTHR45693">
    <property type="entry name" value="TRANSCRIPTION FACTOR TGA9"/>
    <property type="match status" value="1"/>
</dbReference>
<keyword evidence="8" id="KW-0175">Coiled coil</keyword>
<dbReference type="PROSITE" id="PS51806">
    <property type="entry name" value="DOG1"/>
    <property type="match status" value="1"/>
</dbReference>
<name>A0AAN7GFX3_9MYRT</name>
<feature type="domain" description="DOG1" evidence="10">
    <location>
        <begin position="154"/>
        <end position="364"/>
    </location>
</feature>
<dbReference type="InterPro" id="IPR046347">
    <property type="entry name" value="bZIP_sf"/>
</dbReference>
<dbReference type="EMBL" id="JAXIOK010000024">
    <property type="protein sequence ID" value="KAK4740854.1"/>
    <property type="molecule type" value="Genomic_DNA"/>
</dbReference>
<dbReference type="PROSITE" id="PS50217">
    <property type="entry name" value="BZIP"/>
    <property type="match status" value="1"/>
</dbReference>
<sequence length="369" mass="41906">MNSPLAYLAAPERMGMYEPLDQFGSWEDGFKGDKGPIMDMSMIVQEEPDLDKKFEYIPHESVENPRFDQETSKTEKIFGQVQRRLAQNREAARKSRLRKKAYVQQLESSRLKLEQLEQELEKVRHQGVIHSAGMETGFGFSRMNNPGPPNLAGAAAFEIEYGHWVGGQHKKVCELRNALQAQVGDAELRILVDNVMKHYQDLFEMKANAAKADVFYLMSGIWRSSAERFFLWIGGFRPSEIVNVLIPQIEPLTDQQRLGVCNLRRSSQQAEDALSQGMDKLQQTLAQELATNQMGLGNFGSLVASAIEKADALENFVIQADHLRQQAMIRMSRILTTRQAARALVALGDYFDRLRALSSLWTSRHRDTK</sequence>
<dbReference type="GO" id="GO:0006351">
    <property type="term" value="P:DNA-templated transcription"/>
    <property type="evidence" value="ECO:0007669"/>
    <property type="project" value="InterPro"/>
</dbReference>
<dbReference type="GO" id="GO:0000976">
    <property type="term" value="F:transcription cis-regulatory region binding"/>
    <property type="evidence" value="ECO:0007669"/>
    <property type="project" value="UniProtKB-ARBA"/>
</dbReference>
<evidence type="ECO:0000256" key="3">
    <source>
        <dbReference type="ARBA" id="ARBA00023015"/>
    </source>
</evidence>
<organism evidence="11 12">
    <name type="scientific">Trapa incisa</name>
    <dbReference type="NCBI Taxonomy" id="236973"/>
    <lineage>
        <taxon>Eukaryota</taxon>
        <taxon>Viridiplantae</taxon>
        <taxon>Streptophyta</taxon>
        <taxon>Embryophyta</taxon>
        <taxon>Tracheophyta</taxon>
        <taxon>Spermatophyta</taxon>
        <taxon>Magnoliopsida</taxon>
        <taxon>eudicotyledons</taxon>
        <taxon>Gunneridae</taxon>
        <taxon>Pentapetalae</taxon>
        <taxon>rosids</taxon>
        <taxon>malvids</taxon>
        <taxon>Myrtales</taxon>
        <taxon>Lythraceae</taxon>
        <taxon>Trapa</taxon>
    </lineage>
</organism>
<dbReference type="PROSITE" id="PS00036">
    <property type="entry name" value="BZIP_BASIC"/>
    <property type="match status" value="1"/>
</dbReference>
<dbReference type="Gene3D" id="1.20.5.170">
    <property type="match status" value="1"/>
</dbReference>
<evidence type="ECO:0000256" key="2">
    <source>
        <dbReference type="ARBA" id="ARBA00007163"/>
    </source>
</evidence>
<feature type="coiled-coil region" evidence="8">
    <location>
        <begin position="99"/>
        <end position="126"/>
    </location>
</feature>
<keyword evidence="5" id="KW-0010">Activator</keyword>
<evidence type="ECO:0000256" key="5">
    <source>
        <dbReference type="ARBA" id="ARBA00023159"/>
    </source>
</evidence>
<keyword evidence="6" id="KW-0804">Transcription</keyword>